<keyword evidence="9" id="KW-1185">Reference proteome</keyword>
<keyword evidence="4" id="KW-0804">Transcription</keyword>
<dbReference type="Proteomes" id="UP000026962">
    <property type="component" value="Chromosome 5"/>
</dbReference>
<evidence type="ECO:0000313" key="8">
    <source>
        <dbReference type="EnsemblPlants" id="OPUNC05G21740.1"/>
    </source>
</evidence>
<evidence type="ECO:0000256" key="5">
    <source>
        <dbReference type="ARBA" id="ARBA00023242"/>
    </source>
</evidence>
<evidence type="ECO:0000256" key="3">
    <source>
        <dbReference type="ARBA" id="ARBA00023015"/>
    </source>
</evidence>
<evidence type="ECO:0000256" key="4">
    <source>
        <dbReference type="ARBA" id="ARBA00023163"/>
    </source>
</evidence>
<accession>A0A0E0L557</accession>
<dbReference type="GO" id="GO:0048587">
    <property type="term" value="P:regulation of short-day photoperiodism, flowering"/>
    <property type="evidence" value="ECO:0007669"/>
    <property type="project" value="EnsemblPlants"/>
</dbReference>
<comment type="similarity">
    <text evidence="2">Belongs to the bHLH protein family.</text>
</comment>
<dbReference type="SUPFAM" id="SSF47459">
    <property type="entry name" value="HLH, helix-loop-helix DNA-binding domain"/>
    <property type="match status" value="1"/>
</dbReference>
<dbReference type="AlphaFoldDB" id="A0A0E0L557"/>
<dbReference type="GO" id="GO:0048586">
    <property type="term" value="P:regulation of long-day photoperiodism, flowering"/>
    <property type="evidence" value="ECO:0007669"/>
    <property type="project" value="EnsemblPlants"/>
</dbReference>
<evidence type="ECO:0000256" key="6">
    <source>
        <dbReference type="SAM" id="MobiDB-lite"/>
    </source>
</evidence>
<feature type="region of interest" description="Disordered" evidence="6">
    <location>
        <begin position="194"/>
        <end position="226"/>
    </location>
</feature>
<comment type="subcellular location">
    <subcellularLocation>
        <location evidence="1">Nucleus</location>
    </subcellularLocation>
</comment>
<dbReference type="SMART" id="SM00353">
    <property type="entry name" value="HLH"/>
    <property type="match status" value="1"/>
</dbReference>
<proteinExistence type="inferred from homology"/>
<dbReference type="eggNOG" id="ENOG502QR69">
    <property type="taxonomic scope" value="Eukaryota"/>
</dbReference>
<dbReference type="InterPro" id="IPR011598">
    <property type="entry name" value="bHLH_dom"/>
</dbReference>
<dbReference type="FunFam" id="4.10.280.10:FF:000089">
    <property type="entry name" value="Transcription factor LAX PANICLE"/>
    <property type="match status" value="1"/>
</dbReference>
<dbReference type="STRING" id="4537.A0A0E0L557"/>
<dbReference type="PANTHER" id="PTHR45914:SF40">
    <property type="entry name" value="TRANSCRIPTION FACTOR LATE FLOWERING"/>
    <property type="match status" value="1"/>
</dbReference>
<dbReference type="GO" id="GO:0005634">
    <property type="term" value="C:nucleus"/>
    <property type="evidence" value="ECO:0007669"/>
    <property type="project" value="UniProtKB-SubCell"/>
</dbReference>
<evidence type="ECO:0000259" key="7">
    <source>
        <dbReference type="PROSITE" id="PS50888"/>
    </source>
</evidence>
<keyword evidence="3" id="KW-0805">Transcription regulation</keyword>
<name>A0A0E0L557_ORYPU</name>
<evidence type="ECO:0000256" key="1">
    <source>
        <dbReference type="ARBA" id="ARBA00004123"/>
    </source>
</evidence>
<dbReference type="PANTHER" id="PTHR45914">
    <property type="entry name" value="TRANSCRIPTION FACTOR HEC3-RELATED"/>
    <property type="match status" value="1"/>
</dbReference>
<keyword evidence="5" id="KW-0539">Nucleus</keyword>
<dbReference type="HOGENOM" id="CLU_053770_0_0_1"/>
<dbReference type="Gramene" id="OPUNC05G21740.1">
    <property type="protein sequence ID" value="OPUNC05G21740.1"/>
    <property type="gene ID" value="OPUNC05G21740"/>
</dbReference>
<reference evidence="8" key="2">
    <citation type="submission" date="2018-05" db="EMBL/GenBank/DDBJ databases">
        <title>OpunRS2 (Oryza punctata Reference Sequence Version 2).</title>
        <authorList>
            <person name="Zhang J."/>
            <person name="Kudrna D."/>
            <person name="Lee S."/>
            <person name="Talag J."/>
            <person name="Welchert J."/>
            <person name="Wing R.A."/>
        </authorList>
    </citation>
    <scope>NUCLEOTIDE SEQUENCE [LARGE SCALE GENOMIC DNA]</scope>
</reference>
<feature type="region of interest" description="Disordered" evidence="6">
    <location>
        <begin position="271"/>
        <end position="304"/>
    </location>
</feature>
<dbReference type="OMA" id="DRFAFPN"/>
<evidence type="ECO:0000256" key="2">
    <source>
        <dbReference type="ARBA" id="ARBA00005510"/>
    </source>
</evidence>
<dbReference type="CDD" id="cd11454">
    <property type="entry name" value="bHLH_AtIND_like"/>
    <property type="match status" value="1"/>
</dbReference>
<dbReference type="EnsemblPlants" id="OPUNC05G21740.1">
    <property type="protein sequence ID" value="OPUNC05G21740.1"/>
    <property type="gene ID" value="OPUNC05G21740"/>
</dbReference>
<dbReference type="InterPro" id="IPR036638">
    <property type="entry name" value="HLH_DNA-bd_sf"/>
</dbReference>
<dbReference type="Pfam" id="PF00010">
    <property type="entry name" value="HLH"/>
    <property type="match status" value="1"/>
</dbReference>
<organism evidence="8">
    <name type="scientific">Oryza punctata</name>
    <name type="common">Red rice</name>
    <dbReference type="NCBI Taxonomy" id="4537"/>
    <lineage>
        <taxon>Eukaryota</taxon>
        <taxon>Viridiplantae</taxon>
        <taxon>Streptophyta</taxon>
        <taxon>Embryophyta</taxon>
        <taxon>Tracheophyta</taxon>
        <taxon>Spermatophyta</taxon>
        <taxon>Magnoliopsida</taxon>
        <taxon>Liliopsida</taxon>
        <taxon>Poales</taxon>
        <taxon>Poaceae</taxon>
        <taxon>BOP clade</taxon>
        <taxon>Oryzoideae</taxon>
        <taxon>Oryzeae</taxon>
        <taxon>Oryzinae</taxon>
        <taxon>Oryza</taxon>
    </lineage>
</organism>
<reference evidence="8" key="1">
    <citation type="submission" date="2015-04" db="UniProtKB">
        <authorList>
            <consortium name="EnsemblPlants"/>
        </authorList>
    </citation>
    <scope>IDENTIFICATION</scope>
</reference>
<dbReference type="InterPro" id="IPR045843">
    <property type="entry name" value="IND-like"/>
</dbReference>
<sequence length="408" mass="41971">MYMDAFGWSAPAAPCQPSCPGGDDDDVLLAAVLGASFELHSLVDGGSNGAAAVSSDDAYGLDVDLPSQQMSLLRCQDGLSALPGDASPTAAAAFLDSVSVDVLPVPAIAGAAHDAGLLDRFAFPNVVETTVKAAASNTAFSGYSSTATTGGGNISSGESNTYTEVASTPCAVSTTQATTLPPSKRKLPEKYPVVGASSTKTTTTTTTSETAAERRSTKRAASSSITFGGRHGASAAALLGLGRGYEPDTEAIAQVKEMIYRAAAMRPVTLGGGGAAASDPSSAPPPPQRPRRKNVRISSDPQTVAARLRRERVSERLRMLQRLVPGGSKMDTATMLDEAASYLKFLKSQLEALETLGNGNGNGNLLHHGYYTGSRNATTTTGSSNSTVLAFGRDGIAGYVKSNRNLQL</sequence>
<dbReference type="Gene3D" id="4.10.280.10">
    <property type="entry name" value="Helix-loop-helix DNA-binding domain"/>
    <property type="match status" value="1"/>
</dbReference>
<evidence type="ECO:0000313" key="9">
    <source>
        <dbReference type="Proteomes" id="UP000026962"/>
    </source>
</evidence>
<dbReference type="GO" id="GO:0046983">
    <property type="term" value="F:protein dimerization activity"/>
    <property type="evidence" value="ECO:0007669"/>
    <property type="project" value="InterPro"/>
</dbReference>
<protein>
    <recommendedName>
        <fullName evidence="7">BHLH domain-containing protein</fullName>
    </recommendedName>
</protein>
<dbReference type="PROSITE" id="PS50888">
    <property type="entry name" value="BHLH"/>
    <property type="match status" value="1"/>
</dbReference>
<feature type="domain" description="BHLH" evidence="7">
    <location>
        <begin position="297"/>
        <end position="346"/>
    </location>
</feature>
<dbReference type="GO" id="GO:0003700">
    <property type="term" value="F:DNA-binding transcription factor activity"/>
    <property type="evidence" value="ECO:0007669"/>
    <property type="project" value="InterPro"/>
</dbReference>
<feature type="compositionally biased region" description="Low complexity" evidence="6">
    <location>
        <begin position="197"/>
        <end position="210"/>
    </location>
</feature>